<evidence type="ECO:0000313" key="13">
    <source>
        <dbReference type="Proteomes" id="UP000182800"/>
    </source>
</evidence>
<keyword evidence="3 5" id="KW-0807">Transducer</keyword>
<keyword evidence="6" id="KW-1133">Transmembrane helix</keyword>
<feature type="domain" description="Methyl-accepting transducer" evidence="7">
    <location>
        <begin position="341"/>
        <end position="577"/>
    </location>
</feature>
<keyword evidence="2" id="KW-0997">Cell inner membrane</keyword>
<dbReference type="PROSITE" id="PS50111">
    <property type="entry name" value="CHEMOTAXIS_TRANSDUC_2"/>
    <property type="match status" value="1"/>
</dbReference>
<dbReference type="OrthoDB" id="266313at2"/>
<evidence type="ECO:0000259" key="8">
    <source>
        <dbReference type="PROSITE" id="PS50192"/>
    </source>
</evidence>
<protein>
    <submittedName>
        <fullName evidence="11">HAMP domain-containing protein</fullName>
    </submittedName>
    <submittedName>
        <fullName evidence="10">Methyl-accepting chemotaxis protein</fullName>
    </submittedName>
</protein>
<dbReference type="PROSITE" id="PS50885">
    <property type="entry name" value="HAMP"/>
    <property type="match status" value="1"/>
</dbReference>
<evidence type="ECO:0000259" key="7">
    <source>
        <dbReference type="PROSITE" id="PS50111"/>
    </source>
</evidence>
<sequence>MTIKRLTTLITTSLVLSILAVAGAAYLYMSATGELHRAHQQKYQSYLLADELRQSSDDLTRLARTYAVTGDESYEAQYWDVLAIRNGEKPRPQEYWRSYWDFVAAGDAAPRPAERTVALEDLKHEAGFTEAEFDLLTQAQSNSDGLVALETQAMNAVKGLFADENGEYSLQGEPDMAFAARLLHSRQYHRFKAEIMAPVDAFFVEMSQRTDAAVAAAQEQARFAGMLIIAALVMLAASVGFTIWSLVARVSRPLGDLSGAMTRLTRGESDLAVPGMGRSDEIGQMAQSVQYFRDGLAERETLRAEQEREQASRLAKGQKLEQAIAGFEKTIAGIVRSLSGSATQMQDSAQGMASLAERGAQRSASVAAATEEASTNVQSVAAATEELTASISEIGRQVESSSHSTERAVAEVTRAETTMQGLSASAQKVGDVISLIQAIAEQTNLLALNATIEAARAGDAGKGFAVVAAEVKNLASQTQRATEDIADQITAIQSATQEAVSVITGIAGAVSEVNQTASSISSSVQQQASATHEINTNVQQAAAGTGEVASHIAGVNDASRETGDAASKMLASVEELSQQAKTLSGEVERFLGDIRAA</sequence>
<dbReference type="SUPFAM" id="SSF58104">
    <property type="entry name" value="Methyl-accepting chemotaxis protein (MCP) signaling domain"/>
    <property type="match status" value="1"/>
</dbReference>
<dbReference type="PANTHER" id="PTHR32089">
    <property type="entry name" value="METHYL-ACCEPTING CHEMOTAXIS PROTEIN MCPB"/>
    <property type="match status" value="1"/>
</dbReference>
<comment type="similarity">
    <text evidence="4">Belongs to the methyl-accepting chemotaxis (MCP) protein family.</text>
</comment>
<keyword evidence="13" id="KW-1185">Reference proteome</keyword>
<dbReference type="EMBL" id="FMBM01000002">
    <property type="protein sequence ID" value="SCC80671.1"/>
    <property type="molecule type" value="Genomic_DNA"/>
</dbReference>
<dbReference type="CDD" id="cd06225">
    <property type="entry name" value="HAMP"/>
    <property type="match status" value="1"/>
</dbReference>
<evidence type="ECO:0000256" key="1">
    <source>
        <dbReference type="ARBA" id="ARBA00004429"/>
    </source>
</evidence>
<proteinExistence type="inferred from homology"/>
<evidence type="ECO:0000256" key="4">
    <source>
        <dbReference type="ARBA" id="ARBA00029447"/>
    </source>
</evidence>
<dbReference type="RefSeq" id="WP_083204433.1">
    <property type="nucleotide sequence ID" value="NZ_FMBM01000002.1"/>
</dbReference>
<dbReference type="SMART" id="SM00283">
    <property type="entry name" value="MA"/>
    <property type="match status" value="1"/>
</dbReference>
<accession>A0A0P8A3E4</accession>
<gene>
    <name evidence="10" type="primary">mcp-9</name>
    <name evidence="11" type="ORF">GA0071312_1630</name>
    <name evidence="10" type="ORF">HLUCCO17_13455</name>
</gene>
<dbReference type="SMART" id="SM00304">
    <property type="entry name" value="HAMP"/>
    <property type="match status" value="1"/>
</dbReference>
<keyword evidence="2" id="KW-1003">Cell membrane</keyword>
<evidence type="ECO:0000313" key="11">
    <source>
        <dbReference type="EMBL" id="SCC80671.1"/>
    </source>
</evidence>
<name>A0A0P8A3E4_9HYPH</name>
<dbReference type="AlphaFoldDB" id="A0A0P8A3E4"/>
<dbReference type="STRING" id="1653334.GA0071312_1630"/>
<evidence type="ECO:0000256" key="6">
    <source>
        <dbReference type="SAM" id="Phobius"/>
    </source>
</evidence>
<dbReference type="InterPro" id="IPR004089">
    <property type="entry name" value="MCPsignal_dom"/>
</dbReference>
<evidence type="ECO:0000256" key="5">
    <source>
        <dbReference type="PROSITE-ProRule" id="PRU00284"/>
    </source>
</evidence>
<keyword evidence="6" id="KW-0472">Membrane</keyword>
<comment type="caution">
    <text evidence="10">The sequence shown here is derived from an EMBL/GenBank/DDBJ whole genome shotgun (WGS) entry which is preliminary data.</text>
</comment>
<evidence type="ECO:0000313" key="12">
    <source>
        <dbReference type="Proteomes" id="UP000050497"/>
    </source>
</evidence>
<dbReference type="Pfam" id="PF00015">
    <property type="entry name" value="MCPsignal"/>
    <property type="match status" value="1"/>
</dbReference>
<dbReference type="GO" id="GO:0007165">
    <property type="term" value="P:signal transduction"/>
    <property type="evidence" value="ECO:0007669"/>
    <property type="project" value="UniProtKB-KW"/>
</dbReference>
<reference evidence="10 12" key="1">
    <citation type="submission" date="2015-09" db="EMBL/GenBank/DDBJ databases">
        <title>Identification and resolution of microdiversity through metagenomic sequencing of parallel consortia.</title>
        <authorList>
            <person name="Nelson W.C."/>
            <person name="Romine M.F."/>
            <person name="Lindemann S.R."/>
        </authorList>
    </citation>
    <scope>NUCLEOTIDE SEQUENCE [LARGE SCALE GENOMIC DNA]</scope>
    <source>
        <strain evidence="10">HL-109</strain>
    </source>
</reference>
<dbReference type="InterPro" id="IPR000727">
    <property type="entry name" value="T_SNARE_dom"/>
</dbReference>
<dbReference type="GO" id="GO:0005886">
    <property type="term" value="C:plasma membrane"/>
    <property type="evidence" value="ECO:0007669"/>
    <property type="project" value="UniProtKB-SubCell"/>
</dbReference>
<evidence type="ECO:0000259" key="9">
    <source>
        <dbReference type="PROSITE" id="PS50885"/>
    </source>
</evidence>
<dbReference type="Gene3D" id="6.10.340.10">
    <property type="match status" value="1"/>
</dbReference>
<organism evidence="10 12">
    <name type="scientific">Saliniramus fredricksonii</name>
    <dbReference type="NCBI Taxonomy" id="1653334"/>
    <lineage>
        <taxon>Bacteria</taxon>
        <taxon>Pseudomonadati</taxon>
        <taxon>Pseudomonadota</taxon>
        <taxon>Alphaproteobacteria</taxon>
        <taxon>Hyphomicrobiales</taxon>
        <taxon>Salinarimonadaceae</taxon>
        <taxon>Saliniramus</taxon>
    </lineage>
</organism>
<dbReference type="Proteomes" id="UP000050497">
    <property type="component" value="Unassembled WGS sequence"/>
</dbReference>
<evidence type="ECO:0000256" key="2">
    <source>
        <dbReference type="ARBA" id="ARBA00022519"/>
    </source>
</evidence>
<evidence type="ECO:0000313" key="10">
    <source>
        <dbReference type="EMBL" id="KPQ09765.1"/>
    </source>
</evidence>
<dbReference type="PATRIC" id="fig|1653334.4.peg.437"/>
<dbReference type="Gene3D" id="1.10.287.950">
    <property type="entry name" value="Methyl-accepting chemotaxis protein"/>
    <property type="match status" value="1"/>
</dbReference>
<dbReference type="PANTHER" id="PTHR32089:SF112">
    <property type="entry name" value="LYSOZYME-LIKE PROTEIN-RELATED"/>
    <property type="match status" value="1"/>
</dbReference>
<evidence type="ECO:0000256" key="3">
    <source>
        <dbReference type="ARBA" id="ARBA00023224"/>
    </source>
</evidence>
<dbReference type="EMBL" id="LJSX01000022">
    <property type="protein sequence ID" value="KPQ09765.1"/>
    <property type="molecule type" value="Genomic_DNA"/>
</dbReference>
<dbReference type="PROSITE" id="PS50192">
    <property type="entry name" value="T_SNARE"/>
    <property type="match status" value="1"/>
</dbReference>
<comment type="subcellular location">
    <subcellularLocation>
        <location evidence="1">Cell inner membrane</location>
        <topology evidence="1">Multi-pass membrane protein</topology>
    </subcellularLocation>
</comment>
<dbReference type="InterPro" id="IPR003660">
    <property type="entry name" value="HAMP_dom"/>
</dbReference>
<keyword evidence="6" id="KW-0812">Transmembrane</keyword>
<feature type="domain" description="HAMP" evidence="9">
    <location>
        <begin position="248"/>
        <end position="301"/>
    </location>
</feature>
<feature type="transmembrane region" description="Helical" evidence="6">
    <location>
        <begin position="223"/>
        <end position="247"/>
    </location>
</feature>
<feature type="domain" description="T-SNARE coiled-coil homology" evidence="8">
    <location>
        <begin position="493"/>
        <end position="555"/>
    </location>
</feature>
<dbReference type="Pfam" id="PF00672">
    <property type="entry name" value="HAMP"/>
    <property type="match status" value="1"/>
</dbReference>
<reference evidence="11 13" key="2">
    <citation type="submission" date="2016-08" db="EMBL/GenBank/DDBJ databases">
        <authorList>
            <person name="Varghese N."/>
            <person name="Submissions Spin"/>
        </authorList>
    </citation>
    <scope>NUCLEOTIDE SEQUENCE [LARGE SCALE GENOMIC DNA]</scope>
    <source>
        <strain evidence="11 13">HL-109</strain>
    </source>
</reference>
<dbReference type="Proteomes" id="UP000182800">
    <property type="component" value="Unassembled WGS sequence"/>
</dbReference>